<keyword evidence="3" id="KW-0328">Glycosyltransferase</keyword>
<dbReference type="Pfam" id="PF13579">
    <property type="entry name" value="Glyco_trans_4_4"/>
    <property type="match status" value="1"/>
</dbReference>
<dbReference type="InterPro" id="IPR001296">
    <property type="entry name" value="Glyco_trans_1"/>
</dbReference>
<dbReference type="InterPro" id="IPR028098">
    <property type="entry name" value="Glyco_trans_4-like_N"/>
</dbReference>
<reference evidence="3" key="1">
    <citation type="submission" date="2019-09" db="EMBL/GenBank/DDBJ databases">
        <authorList>
            <person name="Chandra G."/>
            <person name="Truman W A."/>
        </authorList>
    </citation>
    <scope>NUCLEOTIDE SEQUENCE</scope>
    <source>
        <strain evidence="3">PS683</strain>
    </source>
</reference>
<keyword evidence="3" id="KW-0808">Transferase</keyword>
<evidence type="ECO:0000259" key="2">
    <source>
        <dbReference type="Pfam" id="PF13579"/>
    </source>
</evidence>
<dbReference type="EMBL" id="LR700639">
    <property type="protein sequence ID" value="VVM11855.1"/>
    <property type="molecule type" value="Genomic_DNA"/>
</dbReference>
<dbReference type="SUPFAM" id="SSF53756">
    <property type="entry name" value="UDP-Glycosyltransferase/glycogen phosphorylase"/>
    <property type="match status" value="1"/>
</dbReference>
<name>A0A5E6P465_PSEFL</name>
<dbReference type="Pfam" id="PF00534">
    <property type="entry name" value="Glycos_transf_1"/>
    <property type="match status" value="1"/>
</dbReference>
<organism evidence="3">
    <name type="scientific">Pseudomonas fluorescens</name>
    <dbReference type="NCBI Taxonomy" id="294"/>
    <lineage>
        <taxon>Bacteria</taxon>
        <taxon>Pseudomonadati</taxon>
        <taxon>Pseudomonadota</taxon>
        <taxon>Gammaproteobacteria</taxon>
        <taxon>Pseudomonadales</taxon>
        <taxon>Pseudomonadaceae</taxon>
        <taxon>Pseudomonas</taxon>
    </lineage>
</organism>
<evidence type="ECO:0000259" key="1">
    <source>
        <dbReference type="Pfam" id="PF00534"/>
    </source>
</evidence>
<gene>
    <name evidence="3" type="primary">mshA_1</name>
    <name evidence="3" type="ORF">PS683_00129</name>
</gene>
<protein>
    <submittedName>
        <fullName evidence="3">D-inositol-3-phosphate glycosyltransferase</fullName>
        <ecNumber evidence="3">2.4.1.250</ecNumber>
    </submittedName>
</protein>
<feature type="domain" description="Glycosyltransferase subfamily 4-like N-terminal" evidence="2">
    <location>
        <begin position="14"/>
        <end position="174"/>
    </location>
</feature>
<dbReference type="EC" id="2.4.1.250" evidence="3"/>
<feature type="domain" description="Glycosyl transferase family 1" evidence="1">
    <location>
        <begin position="192"/>
        <end position="340"/>
    </location>
</feature>
<dbReference type="PANTHER" id="PTHR12526">
    <property type="entry name" value="GLYCOSYLTRANSFERASE"/>
    <property type="match status" value="1"/>
</dbReference>
<proteinExistence type="predicted"/>
<dbReference type="GO" id="GO:1901135">
    <property type="term" value="P:carbohydrate derivative metabolic process"/>
    <property type="evidence" value="ECO:0007669"/>
    <property type="project" value="UniProtKB-ARBA"/>
</dbReference>
<accession>A0A5E6P465</accession>
<dbReference type="Gene3D" id="3.40.50.2000">
    <property type="entry name" value="Glycogen Phosphorylase B"/>
    <property type="match status" value="2"/>
</dbReference>
<dbReference type="GO" id="GO:0102710">
    <property type="term" value="F:D-inositol-3-phosphate glycosyltransferase activity"/>
    <property type="evidence" value="ECO:0007669"/>
    <property type="project" value="UniProtKB-EC"/>
</dbReference>
<evidence type="ECO:0000313" key="3">
    <source>
        <dbReference type="EMBL" id="VVM11855.1"/>
    </source>
</evidence>
<sequence length="366" mass="40081">MRILYVITRSDVIGGASVHLLDLAAGLQDAGHDVVVVVGGHGIFVERARERGLTCICATHLVRPLSVVSDFRFYFELRRIVLAWKPDIVHAHSSKAGIVGRLVAKKLSIPCVFTAHGWAFTEGVSASRRILYRWIERAVANLTSKIITVSDYDRSLALRSGVGDANLIVTIHNGMPSVKETAPVRGTSGVTRLIMVARFDAPKDHVFLVRALASVVCRDWTMEFVGDGPTMPQVKRLVAELNLEDKIYFSGACSDVSERLSKSDVFCLISNWEGLPLTILEAMRSGLPVIASRVGGVPEAVTQQETGLLVDKHDHDGLVTALSTLIGSHDLRSKMGAVGKSRFFSDFTFELMLQRTINVYSDVIKV</sequence>
<dbReference type="AlphaFoldDB" id="A0A5E6P465"/>
<dbReference type="CDD" id="cd03808">
    <property type="entry name" value="GT4_CapM-like"/>
    <property type="match status" value="1"/>
</dbReference>
<dbReference type="PANTHER" id="PTHR12526:SF630">
    <property type="entry name" value="GLYCOSYLTRANSFERASE"/>
    <property type="match status" value="1"/>
</dbReference>